<evidence type="ECO:0000259" key="9">
    <source>
        <dbReference type="PROSITE" id="PS50263"/>
    </source>
</evidence>
<dbReference type="Pfam" id="PF00795">
    <property type="entry name" value="CN_hydrolase"/>
    <property type="match status" value="1"/>
</dbReference>
<dbReference type="GO" id="GO:0005886">
    <property type="term" value="C:plasma membrane"/>
    <property type="evidence" value="ECO:0007669"/>
    <property type="project" value="UniProtKB-SubCell"/>
</dbReference>
<feature type="transmembrane region" description="Helical" evidence="8">
    <location>
        <begin position="79"/>
        <end position="103"/>
    </location>
</feature>
<evidence type="ECO:0000256" key="4">
    <source>
        <dbReference type="ARBA" id="ARBA00022692"/>
    </source>
</evidence>
<dbReference type="GO" id="GO:0016410">
    <property type="term" value="F:N-acyltransferase activity"/>
    <property type="evidence" value="ECO:0007669"/>
    <property type="project" value="UniProtKB-UniRule"/>
</dbReference>
<feature type="transmembrane region" description="Helical" evidence="8">
    <location>
        <begin position="6"/>
        <end position="37"/>
    </location>
</feature>
<dbReference type="PANTHER" id="PTHR38686">
    <property type="entry name" value="APOLIPOPROTEIN N-ACYLTRANSFERASE"/>
    <property type="match status" value="1"/>
</dbReference>
<dbReference type="GO" id="GO:0042158">
    <property type="term" value="P:lipoprotein biosynthetic process"/>
    <property type="evidence" value="ECO:0007669"/>
    <property type="project" value="UniProtKB-UniRule"/>
</dbReference>
<dbReference type="InterPro" id="IPR036526">
    <property type="entry name" value="C-N_Hydrolase_sf"/>
</dbReference>
<dbReference type="SUPFAM" id="SSF56317">
    <property type="entry name" value="Carbon-nitrogen hydrolase"/>
    <property type="match status" value="1"/>
</dbReference>
<keyword evidence="3 8" id="KW-0808">Transferase</keyword>
<dbReference type="Proteomes" id="UP000178951">
    <property type="component" value="Unassembled WGS sequence"/>
</dbReference>
<evidence type="ECO:0000256" key="6">
    <source>
        <dbReference type="ARBA" id="ARBA00023136"/>
    </source>
</evidence>
<feature type="transmembrane region" description="Helical" evidence="8">
    <location>
        <begin position="458"/>
        <end position="479"/>
    </location>
</feature>
<gene>
    <name evidence="8" type="primary">lnt</name>
    <name evidence="10" type="ORF">A2311_03055</name>
</gene>
<name>A0A1F4TUT7_UNCSA</name>
<comment type="caution">
    <text evidence="10">The sequence shown here is derived from an EMBL/GenBank/DDBJ whole genome shotgun (WGS) entry which is preliminary data.</text>
</comment>
<keyword evidence="7 8" id="KW-0012">Acyltransferase</keyword>
<evidence type="ECO:0000313" key="10">
    <source>
        <dbReference type="EMBL" id="OGC36452.1"/>
    </source>
</evidence>
<accession>A0A1F4TUT7</accession>
<organism evidence="10 11">
    <name type="scientific">candidate division WOR-1 bacterium RIFOXYB2_FULL_48_7</name>
    <dbReference type="NCBI Taxonomy" id="1802583"/>
    <lineage>
        <taxon>Bacteria</taxon>
        <taxon>Bacillati</taxon>
        <taxon>Saganbacteria</taxon>
    </lineage>
</organism>
<feature type="transmembrane region" description="Helical" evidence="8">
    <location>
        <begin position="184"/>
        <end position="205"/>
    </location>
</feature>
<dbReference type="AlphaFoldDB" id="A0A1F4TUT7"/>
<comment type="similarity">
    <text evidence="8">Belongs to the CN hydrolase family. Apolipoprotein N-acyltransferase subfamily.</text>
</comment>
<feature type="transmembrane region" description="Helical" evidence="8">
    <location>
        <begin position="49"/>
        <end position="67"/>
    </location>
</feature>
<evidence type="ECO:0000256" key="1">
    <source>
        <dbReference type="ARBA" id="ARBA00004651"/>
    </source>
</evidence>
<sequence length="490" mass="55760">MVDVLLFIAGLCLAILSFPAREIWLGGFAWIAFVPLIYLTEKHEIRDRFLINWLFFYLAFLFLFWLNPTSQASRFENSIVIVPLFILFFLFPVVCTLVILLAKHTASKFPIFSRPFIYAGIWLSFEYIMTVIPYGFPLSMAITQANLPFLLQTVPALGIYGISFLLMTVNAALALAWLYRQRQLLMIAVAIFTINLFWGIFSLQLAEPIKHPITIGIIQPNKSWEKILLSNNKFFQSLELDKMGQLSRRLSQKGHPKLILWPELAAENYILQRNDQWLRNLAKEINTPLLIGTYFFDHQTNKPSNIAALISETGSTIGIYRKNILFPFIETELCQTGEEVWPLDFDRGIDQLGVMLCFESLHPRLAGQLVDRGASLLLLMANGAWFGNNRWPWLHMSFIGFRALENGRYAIHLNNTGPSVVVSPQGIYGQILPQGKTAIAMAEVEGRKGQTLYRMSHGAFPMIIMFISTGLIFWSIFFSKGVQGGVEKKS</sequence>
<dbReference type="PROSITE" id="PS50263">
    <property type="entry name" value="CN_HYDROLASE"/>
    <property type="match status" value="1"/>
</dbReference>
<keyword evidence="5 8" id="KW-1133">Transmembrane helix</keyword>
<evidence type="ECO:0000256" key="7">
    <source>
        <dbReference type="ARBA" id="ARBA00023315"/>
    </source>
</evidence>
<protein>
    <recommendedName>
        <fullName evidence="8">Apolipoprotein N-acyltransferase</fullName>
        <shortName evidence="8">ALP N-acyltransferase</shortName>
        <ecNumber evidence="8">2.3.1.269</ecNumber>
    </recommendedName>
</protein>
<comment type="function">
    <text evidence="8">Catalyzes the phospholipid dependent N-acylation of the N-terminal cysteine of apolipoprotein, the last step in lipoprotein maturation.</text>
</comment>
<keyword evidence="2 8" id="KW-1003">Cell membrane</keyword>
<proteinExistence type="inferred from homology"/>
<dbReference type="InterPro" id="IPR004563">
    <property type="entry name" value="Apolipo_AcylTrfase"/>
</dbReference>
<dbReference type="EC" id="2.3.1.269" evidence="8"/>
<evidence type="ECO:0000256" key="8">
    <source>
        <dbReference type="HAMAP-Rule" id="MF_01148"/>
    </source>
</evidence>
<dbReference type="Gene3D" id="3.60.110.10">
    <property type="entry name" value="Carbon-nitrogen hydrolase"/>
    <property type="match status" value="1"/>
</dbReference>
<dbReference type="HAMAP" id="MF_01148">
    <property type="entry name" value="Lnt"/>
    <property type="match status" value="1"/>
</dbReference>
<evidence type="ECO:0000313" key="11">
    <source>
        <dbReference type="Proteomes" id="UP000178951"/>
    </source>
</evidence>
<dbReference type="Pfam" id="PF20154">
    <property type="entry name" value="LNT_N"/>
    <property type="match status" value="1"/>
</dbReference>
<dbReference type="PANTHER" id="PTHR38686:SF1">
    <property type="entry name" value="APOLIPOPROTEIN N-ACYLTRANSFERASE"/>
    <property type="match status" value="1"/>
</dbReference>
<keyword evidence="6 8" id="KW-0472">Membrane</keyword>
<comment type="pathway">
    <text evidence="8">Protein modification; lipoprotein biosynthesis (N-acyl transfer).</text>
</comment>
<evidence type="ECO:0000256" key="3">
    <source>
        <dbReference type="ARBA" id="ARBA00022679"/>
    </source>
</evidence>
<comment type="subcellular location">
    <subcellularLocation>
        <location evidence="1 8">Cell membrane</location>
        <topology evidence="1 8">Multi-pass membrane protein</topology>
    </subcellularLocation>
</comment>
<comment type="catalytic activity">
    <reaction evidence="8">
        <text>N-terminal S-1,2-diacyl-sn-glyceryl-L-cysteinyl-[lipoprotein] + a glycerophospholipid = N-acyl-S-1,2-diacyl-sn-glyceryl-L-cysteinyl-[lipoprotein] + a 2-acyl-sn-glycero-3-phospholipid + H(+)</text>
        <dbReference type="Rhea" id="RHEA:48228"/>
        <dbReference type="Rhea" id="RHEA-COMP:14681"/>
        <dbReference type="Rhea" id="RHEA-COMP:14684"/>
        <dbReference type="ChEBI" id="CHEBI:15378"/>
        <dbReference type="ChEBI" id="CHEBI:136912"/>
        <dbReference type="ChEBI" id="CHEBI:140656"/>
        <dbReference type="ChEBI" id="CHEBI:140657"/>
        <dbReference type="ChEBI" id="CHEBI:140660"/>
        <dbReference type="EC" id="2.3.1.269"/>
    </reaction>
</comment>
<feature type="transmembrane region" description="Helical" evidence="8">
    <location>
        <begin position="115"/>
        <end position="136"/>
    </location>
</feature>
<evidence type="ECO:0000256" key="2">
    <source>
        <dbReference type="ARBA" id="ARBA00022475"/>
    </source>
</evidence>
<feature type="transmembrane region" description="Helical" evidence="8">
    <location>
        <begin position="156"/>
        <end position="177"/>
    </location>
</feature>
<evidence type="ECO:0000256" key="5">
    <source>
        <dbReference type="ARBA" id="ARBA00022989"/>
    </source>
</evidence>
<dbReference type="EMBL" id="MEUF01000014">
    <property type="protein sequence ID" value="OGC36452.1"/>
    <property type="molecule type" value="Genomic_DNA"/>
</dbReference>
<feature type="domain" description="CN hydrolase" evidence="9">
    <location>
        <begin position="213"/>
        <end position="462"/>
    </location>
</feature>
<reference evidence="10 11" key="1">
    <citation type="journal article" date="2016" name="Nat. Commun.">
        <title>Thousands of microbial genomes shed light on interconnected biogeochemical processes in an aquifer system.</title>
        <authorList>
            <person name="Anantharaman K."/>
            <person name="Brown C.T."/>
            <person name="Hug L.A."/>
            <person name="Sharon I."/>
            <person name="Castelle C.J."/>
            <person name="Probst A.J."/>
            <person name="Thomas B.C."/>
            <person name="Singh A."/>
            <person name="Wilkins M.J."/>
            <person name="Karaoz U."/>
            <person name="Brodie E.L."/>
            <person name="Williams K.H."/>
            <person name="Hubbard S.S."/>
            <person name="Banfield J.F."/>
        </authorList>
    </citation>
    <scope>NUCLEOTIDE SEQUENCE [LARGE SCALE GENOMIC DNA]</scope>
</reference>
<keyword evidence="4 8" id="KW-0812">Transmembrane</keyword>
<dbReference type="UniPathway" id="UPA00666"/>
<dbReference type="InterPro" id="IPR003010">
    <property type="entry name" value="C-N_Hydrolase"/>
</dbReference>
<dbReference type="InterPro" id="IPR045378">
    <property type="entry name" value="LNT_N"/>
</dbReference>